<feature type="transmembrane region" description="Helical" evidence="10">
    <location>
        <begin position="646"/>
        <end position="668"/>
    </location>
</feature>
<dbReference type="PRINTS" id="PR01176">
    <property type="entry name" value="GABABRECEPTR"/>
</dbReference>
<dbReference type="GO" id="GO:0038039">
    <property type="term" value="C:G protein-coupled receptor heterodimeric complex"/>
    <property type="evidence" value="ECO:0007669"/>
    <property type="project" value="TreeGrafter"/>
</dbReference>
<keyword evidence="3 10" id="KW-1133">Transmembrane helix</keyword>
<feature type="transmembrane region" description="Helical" evidence="10">
    <location>
        <begin position="439"/>
        <end position="463"/>
    </location>
</feature>
<comment type="subcellular location">
    <subcellularLocation>
        <location evidence="1">Membrane</location>
        <topology evidence="1">Multi-pass membrane protein</topology>
    </subcellularLocation>
</comment>
<dbReference type="Pfam" id="PF00003">
    <property type="entry name" value="7tm_3"/>
    <property type="match status" value="1"/>
</dbReference>
<evidence type="ECO:0000256" key="3">
    <source>
        <dbReference type="ARBA" id="ARBA00022989"/>
    </source>
</evidence>
<dbReference type="PANTHER" id="PTHR10519">
    <property type="entry name" value="GABA-B RECEPTOR"/>
    <property type="match status" value="1"/>
</dbReference>
<feature type="transmembrane region" description="Helical" evidence="10">
    <location>
        <begin position="475"/>
        <end position="495"/>
    </location>
</feature>
<evidence type="ECO:0000256" key="7">
    <source>
        <dbReference type="ARBA" id="ARBA00023180"/>
    </source>
</evidence>
<feature type="region of interest" description="Disordered" evidence="9">
    <location>
        <begin position="737"/>
        <end position="758"/>
    </location>
</feature>
<keyword evidence="13" id="KW-1185">Reference proteome</keyword>
<feature type="transmembrane region" description="Helical" evidence="10">
    <location>
        <begin position="524"/>
        <end position="544"/>
    </location>
</feature>
<dbReference type="InterPro" id="IPR001828">
    <property type="entry name" value="ANF_lig-bd_rcpt"/>
</dbReference>
<evidence type="ECO:0000259" key="11">
    <source>
        <dbReference type="PROSITE" id="PS50259"/>
    </source>
</evidence>
<evidence type="ECO:0000256" key="8">
    <source>
        <dbReference type="ARBA" id="ARBA00023224"/>
    </source>
</evidence>
<reference evidence="12 13" key="1">
    <citation type="journal article" date="2024" name="Science">
        <title>Giant polyketide synthase enzymes in the biosynthesis of giant marine polyether toxins.</title>
        <authorList>
            <person name="Fallon T.R."/>
            <person name="Shende V.V."/>
            <person name="Wierzbicki I.H."/>
            <person name="Pendleton A.L."/>
            <person name="Watervoot N.F."/>
            <person name="Auber R.P."/>
            <person name="Gonzalez D.J."/>
            <person name="Wisecaver J.H."/>
            <person name="Moore B.S."/>
        </authorList>
    </citation>
    <scope>NUCLEOTIDE SEQUENCE [LARGE SCALE GENOMIC DNA]</scope>
    <source>
        <strain evidence="12 13">12B1</strain>
    </source>
</reference>
<sequence>MASNLTIGFLHRLTSSGHSLGSLWAAISCAGLLAVHHANERDPAVIPQFARLRKSYRAASFNTDTTEQGAIAAYRGAVRAGAKGLVGPALSFTNVYVGHLGALDKLVNIGYWTSSPTLSNATTFPYLARTYHSDTVRAVRMVEALRLFGFVRFAVVNTDDAWANAMLQLIRAEAERPSSGVVLAASFSFDYNSAPSVRLAVRRAGAMSTPVSVFVALIFEVDIEAACDEAEAAGLLRPGVAWLEGHGLSSDPLETIAAANRSRVGACLHGWVQVASALPRDGYARLDGAWRRGADAQCASPGFTPPRGLFASSPPDLAVYEYDAAAAMILALDALSAADESDGDAVRRALARVAFNGSSGEIRFDGALDRAASTAEMVVNNVLFTDGAIEWRRVYTFSAAPPRLEDVAPLRWPGNTSAAPVDVSQLVPHHSRHFIGEGLASAAAALTAVAICMAAGAVVWTLRHRDAEAIKSAQPLFLVLIALGTIVSVCVAFPLSQDHRTHEPDNPPPGYPNTEVPPPSRGSFSALDAACSSVLWLYVIGFDLTWERRRRALARCCRTSVCSLLLVDTVLLVGIELDAPLFYKLTVVSRSPFGSITESHGECTTLLRVWPWLAVMIALHGGLLLYSTGLVYQLRTVPSEFNEGKYVSFSLLITLQTCVLALILLLLITDNPVIGFIIKWFVAYWCATVTLLMMFVPKMGAVHMREDDDYLIAVNRMRRSIRQRVSIIKLRTSDAVEKGPRSKGSCCSSNSDGYGSQL</sequence>
<dbReference type="InterPro" id="IPR002455">
    <property type="entry name" value="GPCR3_GABA-B"/>
</dbReference>
<dbReference type="Pfam" id="PF01094">
    <property type="entry name" value="ANF_receptor"/>
    <property type="match status" value="1"/>
</dbReference>
<keyword evidence="7" id="KW-0325">Glycoprotein</keyword>
<dbReference type="PANTHER" id="PTHR10519:SF20">
    <property type="entry name" value="G-PROTEIN COUPLED RECEPTOR 156-RELATED"/>
    <property type="match status" value="1"/>
</dbReference>
<feature type="transmembrane region" description="Helical" evidence="10">
    <location>
        <begin position="609"/>
        <end position="634"/>
    </location>
</feature>
<dbReference type="GO" id="GO:0004965">
    <property type="term" value="F:G protein-coupled GABA receptor activity"/>
    <property type="evidence" value="ECO:0007669"/>
    <property type="project" value="InterPro"/>
</dbReference>
<feature type="compositionally biased region" description="Polar residues" evidence="9">
    <location>
        <begin position="745"/>
        <end position="758"/>
    </location>
</feature>
<feature type="domain" description="G-protein coupled receptors family 3 profile" evidence="11">
    <location>
        <begin position="612"/>
        <end position="709"/>
    </location>
</feature>
<keyword evidence="6" id="KW-0675">Receptor</keyword>
<evidence type="ECO:0000256" key="6">
    <source>
        <dbReference type="ARBA" id="ARBA00023170"/>
    </source>
</evidence>
<dbReference type="AlphaFoldDB" id="A0AB34IFX6"/>
<name>A0AB34IFX6_PRYPA</name>
<comment type="caution">
    <text evidence="12">The sequence shown here is derived from an EMBL/GenBank/DDBJ whole genome shotgun (WGS) entry which is preliminary data.</text>
</comment>
<dbReference type="InterPro" id="IPR017978">
    <property type="entry name" value="GPCR_3_C"/>
</dbReference>
<evidence type="ECO:0000313" key="12">
    <source>
        <dbReference type="EMBL" id="KAL1499044.1"/>
    </source>
</evidence>
<evidence type="ECO:0000256" key="9">
    <source>
        <dbReference type="SAM" id="MobiDB-lite"/>
    </source>
</evidence>
<evidence type="ECO:0000256" key="2">
    <source>
        <dbReference type="ARBA" id="ARBA00022692"/>
    </source>
</evidence>
<dbReference type="InterPro" id="IPR000337">
    <property type="entry name" value="GPCR_3"/>
</dbReference>
<keyword evidence="8" id="KW-0807">Transducer</keyword>
<evidence type="ECO:0000256" key="4">
    <source>
        <dbReference type="ARBA" id="ARBA00023040"/>
    </source>
</evidence>
<dbReference type="Gene3D" id="3.40.50.2300">
    <property type="match status" value="3"/>
</dbReference>
<evidence type="ECO:0000256" key="5">
    <source>
        <dbReference type="ARBA" id="ARBA00023136"/>
    </source>
</evidence>
<accession>A0AB34IFX6</accession>
<keyword evidence="2 10" id="KW-0812">Transmembrane</keyword>
<dbReference type="Proteomes" id="UP001515480">
    <property type="component" value="Unassembled WGS sequence"/>
</dbReference>
<evidence type="ECO:0000256" key="10">
    <source>
        <dbReference type="SAM" id="Phobius"/>
    </source>
</evidence>
<keyword evidence="4" id="KW-0297">G-protein coupled receptor</keyword>
<keyword evidence="5 10" id="KW-0472">Membrane</keyword>
<evidence type="ECO:0000256" key="1">
    <source>
        <dbReference type="ARBA" id="ARBA00004141"/>
    </source>
</evidence>
<dbReference type="SUPFAM" id="SSF53822">
    <property type="entry name" value="Periplasmic binding protein-like I"/>
    <property type="match status" value="1"/>
</dbReference>
<protein>
    <recommendedName>
        <fullName evidence="11">G-protein coupled receptors family 3 profile domain-containing protein</fullName>
    </recommendedName>
</protein>
<proteinExistence type="predicted"/>
<gene>
    <name evidence="12" type="ORF">AB1Y20_013560</name>
</gene>
<dbReference type="GO" id="GO:0007214">
    <property type="term" value="P:gamma-aminobutyric acid signaling pathway"/>
    <property type="evidence" value="ECO:0007669"/>
    <property type="project" value="TreeGrafter"/>
</dbReference>
<evidence type="ECO:0000313" key="13">
    <source>
        <dbReference type="Proteomes" id="UP001515480"/>
    </source>
</evidence>
<organism evidence="12 13">
    <name type="scientific">Prymnesium parvum</name>
    <name type="common">Toxic golden alga</name>
    <dbReference type="NCBI Taxonomy" id="97485"/>
    <lineage>
        <taxon>Eukaryota</taxon>
        <taxon>Haptista</taxon>
        <taxon>Haptophyta</taxon>
        <taxon>Prymnesiophyceae</taxon>
        <taxon>Prymnesiales</taxon>
        <taxon>Prymnesiaceae</taxon>
        <taxon>Prymnesium</taxon>
    </lineage>
</organism>
<dbReference type="PRINTS" id="PR00248">
    <property type="entry name" value="GPCRMGR"/>
</dbReference>
<feature type="transmembrane region" description="Helical" evidence="10">
    <location>
        <begin position="674"/>
        <end position="696"/>
    </location>
</feature>
<dbReference type="EMBL" id="JBGBPQ010000026">
    <property type="protein sequence ID" value="KAL1499044.1"/>
    <property type="molecule type" value="Genomic_DNA"/>
</dbReference>
<dbReference type="InterPro" id="IPR028082">
    <property type="entry name" value="Peripla_BP_I"/>
</dbReference>
<dbReference type="PROSITE" id="PS50259">
    <property type="entry name" value="G_PROTEIN_RECEP_F3_4"/>
    <property type="match status" value="1"/>
</dbReference>